<dbReference type="Proteomes" id="UP000292052">
    <property type="component" value="Unassembled WGS sequence"/>
</dbReference>
<keyword evidence="2" id="KW-1185">Reference proteome</keyword>
<gene>
    <name evidence="1" type="ORF">BDFB_008726</name>
</gene>
<dbReference type="AlphaFoldDB" id="A0A482VMT0"/>
<reference evidence="1 2" key="1">
    <citation type="submission" date="2017-03" db="EMBL/GenBank/DDBJ databases">
        <title>Genome of the blue death feigning beetle - Asbolus verrucosus.</title>
        <authorList>
            <person name="Rider S.D."/>
        </authorList>
    </citation>
    <scope>NUCLEOTIDE SEQUENCE [LARGE SCALE GENOMIC DNA]</scope>
    <source>
        <strain evidence="1">Butters</strain>
        <tissue evidence="1">Head and leg muscle</tissue>
    </source>
</reference>
<sequence length="190" mass="21933">MEISDTQVLENKKNLTGYVEEFQVFLSRLHLIHLKSLLIIQHCVQFMFYITKHRKQMEEITEILTEGGQIRHQIDVRMSNHKKKLTIIGLGDFLDKVNSLEKAFLQNIFIMAISEVMNPPRSHCLVDHLQLLQVPTFSCSSSARSGLWLREFRSGIPVPITSDLKLKFRSNRHSSDAYTGPLIAQESINR</sequence>
<proteinExistence type="predicted"/>
<organism evidence="1 2">
    <name type="scientific">Asbolus verrucosus</name>
    <name type="common">Desert ironclad beetle</name>
    <dbReference type="NCBI Taxonomy" id="1661398"/>
    <lineage>
        <taxon>Eukaryota</taxon>
        <taxon>Metazoa</taxon>
        <taxon>Ecdysozoa</taxon>
        <taxon>Arthropoda</taxon>
        <taxon>Hexapoda</taxon>
        <taxon>Insecta</taxon>
        <taxon>Pterygota</taxon>
        <taxon>Neoptera</taxon>
        <taxon>Endopterygota</taxon>
        <taxon>Coleoptera</taxon>
        <taxon>Polyphaga</taxon>
        <taxon>Cucujiformia</taxon>
        <taxon>Tenebrionidae</taxon>
        <taxon>Pimeliinae</taxon>
        <taxon>Asbolus</taxon>
    </lineage>
</organism>
<protein>
    <submittedName>
        <fullName evidence="1">Uncharacterized protein</fullName>
    </submittedName>
</protein>
<evidence type="ECO:0000313" key="1">
    <source>
        <dbReference type="EMBL" id="RZC34125.1"/>
    </source>
</evidence>
<accession>A0A482VMT0</accession>
<name>A0A482VMT0_ASBVE</name>
<comment type="caution">
    <text evidence="1">The sequence shown here is derived from an EMBL/GenBank/DDBJ whole genome shotgun (WGS) entry which is preliminary data.</text>
</comment>
<dbReference type="OrthoDB" id="6779800at2759"/>
<dbReference type="EMBL" id="QDEB01082787">
    <property type="protein sequence ID" value="RZC34125.1"/>
    <property type="molecule type" value="Genomic_DNA"/>
</dbReference>
<evidence type="ECO:0000313" key="2">
    <source>
        <dbReference type="Proteomes" id="UP000292052"/>
    </source>
</evidence>